<keyword evidence="1" id="KW-0540">Nuclease</keyword>
<evidence type="ECO:0000256" key="3">
    <source>
        <dbReference type="SAM" id="MobiDB-lite"/>
    </source>
</evidence>
<dbReference type="Gene3D" id="3.10.450.30">
    <property type="entry name" value="Microbial ribonucleases"/>
    <property type="match status" value="1"/>
</dbReference>
<dbReference type="InterPro" id="IPR000026">
    <property type="entry name" value="N1-like"/>
</dbReference>
<organism evidence="4 5">
    <name type="scientific">Antrihabitans cavernicola</name>
    <dbReference type="NCBI Taxonomy" id="2495913"/>
    <lineage>
        <taxon>Bacteria</taxon>
        <taxon>Bacillati</taxon>
        <taxon>Actinomycetota</taxon>
        <taxon>Actinomycetes</taxon>
        <taxon>Mycobacteriales</taxon>
        <taxon>Nocardiaceae</taxon>
        <taxon>Antrihabitans</taxon>
    </lineage>
</organism>
<feature type="compositionally biased region" description="Polar residues" evidence="3">
    <location>
        <begin position="69"/>
        <end position="79"/>
    </location>
</feature>
<dbReference type="AlphaFoldDB" id="A0A5A7SC23"/>
<feature type="region of interest" description="Disordered" evidence="3">
    <location>
        <begin position="57"/>
        <end position="93"/>
    </location>
</feature>
<dbReference type="InterPro" id="IPR016191">
    <property type="entry name" value="Ribonuclease/ribotoxin"/>
</dbReference>
<gene>
    <name evidence="4" type="ORF">FOY51_13550</name>
</gene>
<name>A0A5A7SC23_9NOCA</name>
<dbReference type="SUPFAM" id="SSF53933">
    <property type="entry name" value="Microbial ribonucleases"/>
    <property type="match status" value="1"/>
</dbReference>
<protein>
    <submittedName>
        <fullName evidence="4">Ribonuclease</fullName>
    </submittedName>
</protein>
<dbReference type="EMBL" id="VLNY01000005">
    <property type="protein sequence ID" value="KAA0022702.1"/>
    <property type="molecule type" value="Genomic_DNA"/>
</dbReference>
<dbReference type="GO" id="GO:0016787">
    <property type="term" value="F:hydrolase activity"/>
    <property type="evidence" value="ECO:0007669"/>
    <property type="project" value="UniProtKB-KW"/>
</dbReference>
<evidence type="ECO:0000256" key="1">
    <source>
        <dbReference type="ARBA" id="ARBA00022722"/>
    </source>
</evidence>
<dbReference type="GO" id="GO:0003723">
    <property type="term" value="F:RNA binding"/>
    <property type="evidence" value="ECO:0007669"/>
    <property type="project" value="InterPro"/>
</dbReference>
<dbReference type="Proteomes" id="UP000322244">
    <property type="component" value="Unassembled WGS sequence"/>
</dbReference>
<proteinExistence type="predicted"/>
<dbReference type="OrthoDB" id="5326845at2"/>
<keyword evidence="5" id="KW-1185">Reference proteome</keyword>
<evidence type="ECO:0000313" key="4">
    <source>
        <dbReference type="EMBL" id="KAA0022702.1"/>
    </source>
</evidence>
<accession>A0A5A7SC23</accession>
<evidence type="ECO:0000313" key="5">
    <source>
        <dbReference type="Proteomes" id="UP000322244"/>
    </source>
</evidence>
<keyword evidence="2" id="KW-0378">Hydrolase</keyword>
<dbReference type="GO" id="GO:0004521">
    <property type="term" value="F:RNA endonuclease activity"/>
    <property type="evidence" value="ECO:0007669"/>
    <property type="project" value="InterPro"/>
</dbReference>
<dbReference type="RefSeq" id="WP_149430756.1">
    <property type="nucleotide sequence ID" value="NZ_VLNY01000005.1"/>
</dbReference>
<evidence type="ECO:0000256" key="2">
    <source>
        <dbReference type="ARBA" id="ARBA00022801"/>
    </source>
</evidence>
<comment type="caution">
    <text evidence="4">The sequence shown here is derived from an EMBL/GenBank/DDBJ whole genome shotgun (WGS) entry which is preliminary data.</text>
</comment>
<reference evidence="4 5" key="1">
    <citation type="submission" date="2019-07" db="EMBL/GenBank/DDBJ databases">
        <title>Rhodococcus cavernicolus sp. nov., isolated from a cave.</title>
        <authorList>
            <person name="Lee S.D."/>
        </authorList>
    </citation>
    <scope>NUCLEOTIDE SEQUENCE [LARGE SCALE GENOMIC DNA]</scope>
    <source>
        <strain evidence="4 5">C1-24</strain>
    </source>
</reference>
<dbReference type="Pfam" id="PF00545">
    <property type="entry name" value="Ribonuclease"/>
    <property type="match status" value="1"/>
</dbReference>
<sequence length="138" mass="14424">MRGRKSLGAYAALALLVVVLAVAGFLSLHGGSSGSGGSTSIAKSGSVPAAATATLSKIDDGSWPESANAPGTNGGTTWQNREHNLPAKDSAGKAVKYQEWDVNPKKRGQSRDAQRIITGSDGSAWYTGDHYKTFTRMR</sequence>